<keyword evidence="3" id="KW-1185">Reference proteome</keyword>
<protein>
    <submittedName>
        <fullName evidence="2">Uncharacterized protein</fullName>
    </submittedName>
</protein>
<sequence length="1062" mass="114098">MLARGALPVVTPTSANALLSDLRPTTLDSQALEYINLMLDELLVGIVTAAESLNLTAFRTRGVPSALSEGEGEFRNPAALGALGRAAVGEAEVEIRSWYDSHPTAQKDVSGFPPDGKGRGLVASAEELRDPFPTAEAVELMRVKVASLSTFANTEDPIPECRYDAATEAWESAGGDGSEETVAPAGLWLTAVLEHICEHILSKLSQVVARDSSIVTATVTDLYTALCEDDAVYGFFKRMDARAQIENHARSSSRPKRGGPRSASSMGVTRSSPHESPEQFYKTVINAAKAVPAVAANHKRASSLLSSRQPSEDDYTYRHPPAVAESAAEDDFDAILRSGETMRVSLTPSRLSTFEVLPSPNTSPQRNESGMASDHHLSAAPMSSSESSLLSMSTQASTADSRVSGHRAAAGRSWSSQGTKLKPRGPTIEEKDEDDTVDSHRPSVIELLKSEPRILSSRTEVRTVPAVILGSPIPQAEPVDSENDASPTLASESTQSQHTPRRASEGGIVETEVNANSQMFRTARHKSDRLTMRQETRDLAHFLSTTAPPPISAAHDFTSPVSSPQLSSRSGRFKNIMSRMSSTRRKEPKDDDSSFKSWAERSLLPSTSVQTLRSHPDNNSLHAAPLMPPSHSREGSTGLRSQKSHSSVGSVSTLLGTVAVGPGRTQSTRSVEPPMNRRTSIVRKWATQVAHGEQKLTRRKSTPLSVASRLCEKDEGSELLSAAGNMPVGVGLGLGMKSRLPHTARSDGVMPEDECPSNCEGTPEAALATLTRSNRSPPSTIHSQSSAKSLRPEQGRSVSVPSRQLRHERVAELQDGASSGTPSVRSLGSRRSASPVLERRSLPPRSPASSPRGSPRALPTTLPTSSPKASLRSFDSEPALERLAEGYVALTDLTPLRTLLDHATTARECQLLLDAILSQIGVPHQGETDRVAAWLLGGAPKGRWSDKIARRAPPPPSEGSSRSSRRKKFSVEATNKTLPALPEPGEPKQKREDKETQEVGAVWDLTSEGHEKPKENGHVNEPEVKAVRGSSEEGHEAKADAEETEIKDDWKPAADTRVLMAA</sequence>
<dbReference type="AlphaFoldDB" id="A0AAD3TTV0"/>
<dbReference type="InterPro" id="IPR009072">
    <property type="entry name" value="Histone-fold"/>
</dbReference>
<feature type="compositionally biased region" description="Polar residues" evidence="1">
    <location>
        <begin position="484"/>
        <end position="498"/>
    </location>
</feature>
<feature type="compositionally biased region" description="Basic and acidic residues" evidence="1">
    <location>
        <begin position="584"/>
        <end position="594"/>
    </location>
</feature>
<reference evidence="2" key="2">
    <citation type="submission" date="2023-06" db="EMBL/GenBank/DDBJ databases">
        <authorList>
            <person name="Kobayashi Y."/>
            <person name="Kayamori A."/>
            <person name="Aoki K."/>
            <person name="Shiwa Y."/>
            <person name="Fujita N."/>
            <person name="Sugita T."/>
            <person name="Iwasaki W."/>
            <person name="Tanaka N."/>
            <person name="Takashima M."/>
        </authorList>
    </citation>
    <scope>NUCLEOTIDE SEQUENCE</scope>
    <source>
        <strain evidence="2">HIS016</strain>
    </source>
</reference>
<feature type="region of interest" description="Disordered" evidence="1">
    <location>
        <begin position="473"/>
        <end position="510"/>
    </location>
</feature>
<accession>A0AAD3TTV0</accession>
<feature type="compositionally biased region" description="Low complexity" evidence="1">
    <location>
        <begin position="646"/>
        <end position="658"/>
    </location>
</feature>
<feature type="region of interest" description="Disordered" evidence="1">
    <location>
        <begin position="246"/>
        <end position="277"/>
    </location>
</feature>
<proteinExistence type="predicted"/>
<feature type="region of interest" description="Disordered" evidence="1">
    <location>
        <begin position="545"/>
        <end position="676"/>
    </location>
</feature>
<evidence type="ECO:0000313" key="3">
    <source>
        <dbReference type="Proteomes" id="UP001222932"/>
    </source>
</evidence>
<dbReference type="Proteomes" id="UP001222932">
    <property type="component" value="Unassembled WGS sequence"/>
</dbReference>
<feature type="compositionally biased region" description="Low complexity" evidence="1">
    <location>
        <begin position="378"/>
        <end position="399"/>
    </location>
</feature>
<evidence type="ECO:0000313" key="2">
    <source>
        <dbReference type="EMBL" id="GMK56805.1"/>
    </source>
</evidence>
<feature type="compositionally biased region" description="Polar residues" evidence="1">
    <location>
        <begin position="816"/>
        <end position="832"/>
    </location>
</feature>
<feature type="region of interest" description="Disordered" evidence="1">
    <location>
        <begin position="944"/>
        <end position="1062"/>
    </location>
</feature>
<dbReference type="EMBL" id="BTCM01000003">
    <property type="protein sequence ID" value="GMK56805.1"/>
    <property type="molecule type" value="Genomic_DNA"/>
</dbReference>
<dbReference type="Gene3D" id="1.10.20.10">
    <property type="entry name" value="Histone, subunit A"/>
    <property type="match status" value="1"/>
</dbReference>
<feature type="compositionally biased region" description="Polar residues" evidence="1">
    <location>
        <begin position="604"/>
        <end position="621"/>
    </location>
</feature>
<name>A0AAD3TTV0_9TREE</name>
<feature type="compositionally biased region" description="Basic and acidic residues" evidence="1">
    <location>
        <begin position="985"/>
        <end position="997"/>
    </location>
</feature>
<feature type="compositionally biased region" description="Basic and acidic residues" evidence="1">
    <location>
        <begin position="1007"/>
        <end position="1041"/>
    </location>
</feature>
<feature type="compositionally biased region" description="Polar residues" evidence="1">
    <location>
        <begin position="770"/>
        <end position="788"/>
    </location>
</feature>
<comment type="caution">
    <text evidence="2">The sequence shown here is derived from an EMBL/GenBank/DDBJ whole genome shotgun (WGS) entry which is preliminary data.</text>
</comment>
<evidence type="ECO:0000256" key="1">
    <source>
        <dbReference type="SAM" id="MobiDB-lite"/>
    </source>
</evidence>
<feature type="compositionally biased region" description="Polar residues" evidence="1">
    <location>
        <begin position="359"/>
        <end position="370"/>
    </location>
</feature>
<organism evidence="2 3">
    <name type="scientific">Cutaneotrichosporon spelunceum</name>
    <dbReference type="NCBI Taxonomy" id="1672016"/>
    <lineage>
        <taxon>Eukaryota</taxon>
        <taxon>Fungi</taxon>
        <taxon>Dikarya</taxon>
        <taxon>Basidiomycota</taxon>
        <taxon>Agaricomycotina</taxon>
        <taxon>Tremellomycetes</taxon>
        <taxon>Trichosporonales</taxon>
        <taxon>Trichosporonaceae</taxon>
        <taxon>Cutaneotrichosporon</taxon>
    </lineage>
</organism>
<feature type="compositionally biased region" description="Low complexity" evidence="1">
    <location>
        <begin position="559"/>
        <end position="570"/>
    </location>
</feature>
<reference evidence="2" key="1">
    <citation type="journal article" date="2023" name="BMC Genomics">
        <title>Chromosome-level genome assemblies of Cutaneotrichosporon spp. (Trichosporonales, Basidiomycota) reveal imbalanced evolution between nucleotide sequences and chromosome synteny.</title>
        <authorList>
            <person name="Kobayashi Y."/>
            <person name="Kayamori A."/>
            <person name="Aoki K."/>
            <person name="Shiwa Y."/>
            <person name="Matsutani M."/>
            <person name="Fujita N."/>
            <person name="Sugita T."/>
            <person name="Iwasaki W."/>
            <person name="Tanaka N."/>
            <person name="Takashima M."/>
        </authorList>
    </citation>
    <scope>NUCLEOTIDE SEQUENCE</scope>
    <source>
        <strain evidence="2">HIS016</strain>
    </source>
</reference>
<feature type="region of interest" description="Disordered" evidence="1">
    <location>
        <begin position="742"/>
        <end position="874"/>
    </location>
</feature>
<dbReference type="GO" id="GO:0046982">
    <property type="term" value="F:protein heterodimerization activity"/>
    <property type="evidence" value="ECO:0007669"/>
    <property type="project" value="InterPro"/>
</dbReference>
<feature type="region of interest" description="Disordered" evidence="1">
    <location>
        <begin position="355"/>
        <end position="440"/>
    </location>
</feature>
<gene>
    <name evidence="2" type="ORF">CspeluHIS016_0306450</name>
</gene>
<feature type="compositionally biased region" description="Low complexity" evidence="1">
    <location>
        <begin position="847"/>
        <end position="859"/>
    </location>
</feature>